<organism evidence="10 11">
    <name type="scientific">Anaeramoeba ignava</name>
    <name type="common">Anaerobic marine amoeba</name>
    <dbReference type="NCBI Taxonomy" id="1746090"/>
    <lineage>
        <taxon>Eukaryota</taxon>
        <taxon>Metamonada</taxon>
        <taxon>Anaeramoebidae</taxon>
        <taxon>Anaeramoeba</taxon>
    </lineage>
</organism>
<evidence type="ECO:0000256" key="3">
    <source>
        <dbReference type="ARBA" id="ARBA00012781"/>
    </source>
</evidence>
<comment type="similarity">
    <text evidence="2 8">Belongs to the metallo-dependent hydrolases superfamily. ATZ/TRZ family.</text>
</comment>
<evidence type="ECO:0000313" key="10">
    <source>
        <dbReference type="EMBL" id="KAJ5071059.1"/>
    </source>
</evidence>
<keyword evidence="4 8" id="KW-0479">Metal-binding</keyword>
<dbReference type="AlphaFoldDB" id="A0A9Q0LES9"/>
<dbReference type="EC" id="3.5.4.3" evidence="3 8"/>
<comment type="function">
    <text evidence="8">Catalyzes the hydrolytic deamination of guanine, producing xanthine and ammonia.</text>
</comment>
<evidence type="ECO:0000256" key="4">
    <source>
        <dbReference type="ARBA" id="ARBA00022723"/>
    </source>
</evidence>
<evidence type="ECO:0000256" key="2">
    <source>
        <dbReference type="ARBA" id="ARBA00006745"/>
    </source>
</evidence>
<dbReference type="PANTHER" id="PTHR11271">
    <property type="entry name" value="GUANINE DEAMINASE"/>
    <property type="match status" value="1"/>
</dbReference>
<proteinExistence type="inferred from homology"/>
<evidence type="ECO:0000256" key="8">
    <source>
        <dbReference type="RuleBase" id="RU366009"/>
    </source>
</evidence>
<dbReference type="OrthoDB" id="194468at2759"/>
<dbReference type="EMBL" id="JAPDFW010000092">
    <property type="protein sequence ID" value="KAJ5071059.1"/>
    <property type="molecule type" value="Genomic_DNA"/>
</dbReference>
<evidence type="ECO:0000313" key="11">
    <source>
        <dbReference type="Proteomes" id="UP001149090"/>
    </source>
</evidence>
<dbReference type="InterPro" id="IPR032466">
    <property type="entry name" value="Metal_Hydrolase"/>
</dbReference>
<reference evidence="10" key="1">
    <citation type="submission" date="2022-10" db="EMBL/GenBank/DDBJ databases">
        <title>Novel sulphate-reducing endosymbionts in the free-living metamonad Anaeramoeba.</title>
        <authorList>
            <person name="Jerlstrom-Hultqvist J."/>
            <person name="Cepicka I."/>
            <person name="Gallot-Lavallee L."/>
            <person name="Salas-Leiva D."/>
            <person name="Curtis B.A."/>
            <person name="Zahonova K."/>
            <person name="Pipaliya S."/>
            <person name="Dacks J."/>
            <person name="Roger A.J."/>
        </authorList>
    </citation>
    <scope>NUCLEOTIDE SEQUENCE</scope>
    <source>
        <strain evidence="10">BMAN</strain>
    </source>
</reference>
<evidence type="ECO:0000256" key="5">
    <source>
        <dbReference type="ARBA" id="ARBA00022801"/>
    </source>
</evidence>
<comment type="cofactor">
    <cofactor evidence="8">
        <name>Zn(2+)</name>
        <dbReference type="ChEBI" id="CHEBI:29105"/>
    </cofactor>
    <text evidence="8">Binds 1 zinc ion per subunit.</text>
</comment>
<evidence type="ECO:0000256" key="6">
    <source>
        <dbReference type="ARBA" id="ARBA00022833"/>
    </source>
</evidence>
<dbReference type="GO" id="GO:0008270">
    <property type="term" value="F:zinc ion binding"/>
    <property type="evidence" value="ECO:0007669"/>
    <property type="project" value="UniProtKB-UniRule"/>
</dbReference>
<dbReference type="Gene3D" id="3.20.20.140">
    <property type="entry name" value="Metal-dependent hydrolases"/>
    <property type="match status" value="1"/>
</dbReference>
<dbReference type="FunFam" id="3.20.20.140:FF:000022">
    <property type="entry name" value="Guanine deaminase"/>
    <property type="match status" value="1"/>
</dbReference>
<evidence type="ECO:0000256" key="7">
    <source>
        <dbReference type="ARBA" id="ARBA00051148"/>
    </source>
</evidence>
<keyword evidence="6 8" id="KW-0862">Zinc</keyword>
<dbReference type="PANTHER" id="PTHR11271:SF6">
    <property type="entry name" value="GUANINE DEAMINASE"/>
    <property type="match status" value="1"/>
</dbReference>
<dbReference type="InterPro" id="IPR051607">
    <property type="entry name" value="Metallo-dep_hydrolases"/>
</dbReference>
<feature type="domain" description="Amidohydrolase-related" evidence="9">
    <location>
        <begin position="68"/>
        <end position="438"/>
    </location>
</feature>
<dbReference type="SUPFAM" id="SSF51556">
    <property type="entry name" value="Metallo-dependent hydrolases"/>
    <property type="match status" value="1"/>
</dbReference>
<comment type="catalytic activity">
    <reaction evidence="7 8">
        <text>guanine + H2O + H(+) = xanthine + NH4(+)</text>
        <dbReference type="Rhea" id="RHEA:14665"/>
        <dbReference type="ChEBI" id="CHEBI:15377"/>
        <dbReference type="ChEBI" id="CHEBI:15378"/>
        <dbReference type="ChEBI" id="CHEBI:16235"/>
        <dbReference type="ChEBI" id="CHEBI:17712"/>
        <dbReference type="ChEBI" id="CHEBI:28938"/>
        <dbReference type="EC" id="3.5.4.3"/>
    </reaction>
</comment>
<dbReference type="Gene3D" id="2.30.40.10">
    <property type="entry name" value="Urease, subunit C, domain 1"/>
    <property type="match status" value="1"/>
</dbReference>
<keyword evidence="11" id="KW-1185">Reference proteome</keyword>
<protein>
    <recommendedName>
        <fullName evidence="3 8">Guanine deaminase</fullName>
        <shortName evidence="8">Guanase</shortName>
        <ecNumber evidence="3 8">3.5.4.3</ecNumber>
    </recommendedName>
    <alternativeName>
        <fullName evidence="8">Guanine aminohydrolase</fullName>
    </alternativeName>
</protein>
<accession>A0A9Q0LES9</accession>
<dbReference type="GO" id="GO:0008892">
    <property type="term" value="F:guanine deaminase activity"/>
    <property type="evidence" value="ECO:0007669"/>
    <property type="project" value="UniProtKB-UniRule"/>
</dbReference>
<comment type="caution">
    <text evidence="10">The sequence shown here is derived from an EMBL/GenBank/DDBJ whole genome shotgun (WGS) entry which is preliminary data.</text>
</comment>
<sequence length="439" mass="49236">MSTNQLQKIYKGTIIDSSKNGTFRLLKGILGISTEGKILFREKEEELGNITAKYNVQKEQIDDLERNFLIPGFVDTHIHGPQYKFMGTGLDLPLLKWLEKYTFPTESKFSNEDLAKNVYGKVIDQTLKNGTTTACYFATIHLTASKIFSDLVIQKGQRALIGKVSMDRNSPDFYVEKTQDSLDQNEEFIKYVKEKKNDLVEPIVTPRFVPTCSPQMMKGLGELAAKYNIAIQSHISENVNEVEWVKSLHPDEDGYAAVYDKYGLLNNRTIMAHGIYLTDKEIELFKQRNAAVAHCPNSNFSLSSGVLHLKKLLRNGIKVGFGTDVSGGYSPSMMDCIRQAIIASKATMFNTKNPDDELSYQDAFYFATLGGASALGLDSKTGNFDVGKDFDACIVSPFVSSANFHVFDDDDDIEIFQKFLFSGDDRNILKVFVKGRQVI</sequence>
<name>A0A9Q0LES9_ANAIG</name>
<dbReference type="InterPro" id="IPR014311">
    <property type="entry name" value="Guanine_deaminase"/>
</dbReference>
<keyword evidence="5 8" id="KW-0378">Hydrolase</keyword>
<dbReference type="GO" id="GO:0005829">
    <property type="term" value="C:cytosol"/>
    <property type="evidence" value="ECO:0007669"/>
    <property type="project" value="TreeGrafter"/>
</dbReference>
<evidence type="ECO:0000256" key="1">
    <source>
        <dbReference type="ARBA" id="ARBA00004984"/>
    </source>
</evidence>
<dbReference type="Proteomes" id="UP001149090">
    <property type="component" value="Unassembled WGS sequence"/>
</dbReference>
<dbReference type="OMA" id="CVHMNDS"/>
<dbReference type="InterPro" id="IPR011059">
    <property type="entry name" value="Metal-dep_hydrolase_composite"/>
</dbReference>
<dbReference type="Pfam" id="PF01979">
    <property type="entry name" value="Amidohydro_1"/>
    <property type="match status" value="1"/>
</dbReference>
<dbReference type="NCBIfam" id="TIGR02967">
    <property type="entry name" value="guan_deamin"/>
    <property type="match status" value="1"/>
</dbReference>
<dbReference type="InterPro" id="IPR006680">
    <property type="entry name" value="Amidohydro-rel"/>
</dbReference>
<gene>
    <name evidence="10" type="ORF">M0811_02041</name>
</gene>
<dbReference type="GO" id="GO:0006147">
    <property type="term" value="P:guanine catabolic process"/>
    <property type="evidence" value="ECO:0007669"/>
    <property type="project" value="UniProtKB-UniRule"/>
</dbReference>
<comment type="pathway">
    <text evidence="1 8">Purine metabolism; guanine degradation; xanthine from guanine: step 1/1.</text>
</comment>
<evidence type="ECO:0000259" key="9">
    <source>
        <dbReference type="Pfam" id="PF01979"/>
    </source>
</evidence>